<dbReference type="InterPro" id="IPR003789">
    <property type="entry name" value="Asn/Gln_tRNA_amidoTrase-B-like"/>
</dbReference>
<dbReference type="InterPro" id="IPR042184">
    <property type="entry name" value="YqeY/Aim41_N"/>
</dbReference>
<dbReference type="InterPro" id="IPR023168">
    <property type="entry name" value="GatB_Yqey_C_2"/>
</dbReference>
<dbReference type="Gene3D" id="1.10.1510.10">
    <property type="entry name" value="Uncharacterised protein YqeY/AIM41 PF09424, N-terminal domain"/>
    <property type="match status" value="1"/>
</dbReference>
<dbReference type="GO" id="GO:0016884">
    <property type="term" value="F:carbon-nitrogen ligase activity, with glutamine as amido-N-donor"/>
    <property type="evidence" value="ECO:0007669"/>
    <property type="project" value="InterPro"/>
</dbReference>
<evidence type="ECO:0000313" key="2">
    <source>
        <dbReference type="Proteomes" id="UP000190135"/>
    </source>
</evidence>
<dbReference type="AlphaFoldDB" id="A0A1T4PTN4"/>
<sequence>MVMHQALREQLAEALNTAVKEQDKRRLGMLRLVNAAIRDRDEADRREGRDPTGDEEIIRILSKMMKQREESARAHEEAGRLDIAERERDEIAIIADFLPAQLDSGEMEQVCREVVEETDSKSLRDVGRCMLRLKERYRGQMDFCKASTMVKGLLS</sequence>
<dbReference type="Gene3D" id="1.10.10.410">
    <property type="match status" value="1"/>
</dbReference>
<proteinExistence type="predicted"/>
<accession>A0A1T4PTN4</accession>
<keyword evidence="2" id="KW-1185">Reference proteome</keyword>
<reference evidence="1 2" key="1">
    <citation type="submission" date="2017-02" db="EMBL/GenBank/DDBJ databases">
        <authorList>
            <person name="Peterson S.W."/>
        </authorList>
    </citation>
    <scope>NUCLEOTIDE SEQUENCE [LARGE SCALE GENOMIC DNA]</scope>
    <source>
        <strain evidence="1 2">USBA 369</strain>
    </source>
</reference>
<evidence type="ECO:0000313" key="1">
    <source>
        <dbReference type="EMBL" id="SJZ94268.1"/>
    </source>
</evidence>
<dbReference type="SUPFAM" id="SSF89095">
    <property type="entry name" value="GatB/YqeY motif"/>
    <property type="match status" value="1"/>
</dbReference>
<protein>
    <recommendedName>
        <fullName evidence="3">GatB/YqeY domain-containing protein</fullName>
    </recommendedName>
</protein>
<dbReference type="PANTHER" id="PTHR28055">
    <property type="entry name" value="ALTERED INHERITANCE OF MITOCHONDRIA PROTEIN 41, MITOCHONDRIAL"/>
    <property type="match status" value="1"/>
</dbReference>
<evidence type="ECO:0008006" key="3">
    <source>
        <dbReference type="Google" id="ProtNLM"/>
    </source>
</evidence>
<organism evidence="1 2">
    <name type="scientific">Consotaella salsifontis</name>
    <dbReference type="NCBI Taxonomy" id="1365950"/>
    <lineage>
        <taxon>Bacteria</taxon>
        <taxon>Pseudomonadati</taxon>
        <taxon>Pseudomonadota</taxon>
        <taxon>Alphaproteobacteria</taxon>
        <taxon>Hyphomicrobiales</taxon>
        <taxon>Aurantimonadaceae</taxon>
        <taxon>Consotaella</taxon>
    </lineage>
</organism>
<name>A0A1T4PTN4_9HYPH</name>
<dbReference type="EMBL" id="FUXL01000004">
    <property type="protein sequence ID" value="SJZ94268.1"/>
    <property type="molecule type" value="Genomic_DNA"/>
</dbReference>
<dbReference type="STRING" id="1365950.SAMN05428963_104125"/>
<dbReference type="InterPro" id="IPR019004">
    <property type="entry name" value="YqeY/Aim41"/>
</dbReference>
<gene>
    <name evidence="1" type="ORF">SAMN05428963_104125</name>
</gene>
<dbReference type="Pfam" id="PF09424">
    <property type="entry name" value="YqeY"/>
    <property type="match status" value="1"/>
</dbReference>
<dbReference type="PANTHER" id="PTHR28055:SF1">
    <property type="entry name" value="ALTERED INHERITANCE OF MITOCHONDRIA PROTEIN 41, MITOCHONDRIAL"/>
    <property type="match status" value="1"/>
</dbReference>
<dbReference type="Proteomes" id="UP000190135">
    <property type="component" value="Unassembled WGS sequence"/>
</dbReference>